<dbReference type="PANTHER" id="PTHR42748">
    <property type="entry name" value="NITROGEN METABOLITE REPRESSION PROTEIN NMRA FAMILY MEMBER"/>
    <property type="match status" value="1"/>
</dbReference>
<gene>
    <name evidence="4" type="ORF">ETD85_38770</name>
</gene>
<dbReference type="RefSeq" id="WP_138694809.1">
    <property type="nucleotide sequence ID" value="NZ_JBHSAZ010000089.1"/>
</dbReference>
<keyword evidence="5" id="KW-1185">Reference proteome</keyword>
<proteinExistence type="inferred from homology"/>
<dbReference type="SUPFAM" id="SSF51735">
    <property type="entry name" value="NAD(P)-binding Rossmann-fold domains"/>
    <property type="match status" value="1"/>
</dbReference>
<sequence length="295" mass="31909">MSVNGRTVLVTGATGNQGGATARHLLADGWHVRALVRDDTTPAAAALVAAGAELVRGDLDDRASIEAAARGAYGLYSVQSANDNEVTQGKNVAEAAKAANVQHLVYSSVGGVESQNRFYVEHGWGPIDKWQIEERIHDLGVPATILRPAGFMEDFTSPARFFQNGSLNVPWRDDLVMQLIAIEDTGVFAALAFAEPDAYLDRAVEITGDRLTAPQIAEALSTAAGRPIPHTRIPLDVLWEHDPEVAKVFTWADDTYYDTDLAPLWKTHAGLMDFPTWLDRSGKARLLAQLNSPPA</sequence>
<evidence type="ECO:0000313" key="5">
    <source>
        <dbReference type="Proteomes" id="UP000306628"/>
    </source>
</evidence>
<evidence type="ECO:0000259" key="3">
    <source>
        <dbReference type="Pfam" id="PF05368"/>
    </source>
</evidence>
<reference evidence="4 5" key="1">
    <citation type="submission" date="2019-05" db="EMBL/GenBank/DDBJ databases">
        <title>Draft genome sequence of Nonomuraea zeae DSM 100528.</title>
        <authorList>
            <person name="Saricaoglu S."/>
            <person name="Isik K."/>
        </authorList>
    </citation>
    <scope>NUCLEOTIDE SEQUENCE [LARGE SCALE GENOMIC DNA]</scope>
    <source>
        <strain evidence="4 5">DSM 100528</strain>
    </source>
</reference>
<dbReference type="PANTHER" id="PTHR42748:SF7">
    <property type="entry name" value="NMRA LIKE REDOX SENSOR 1-RELATED"/>
    <property type="match status" value="1"/>
</dbReference>
<evidence type="ECO:0000256" key="2">
    <source>
        <dbReference type="ARBA" id="ARBA00022857"/>
    </source>
</evidence>
<dbReference type="Proteomes" id="UP000306628">
    <property type="component" value="Unassembled WGS sequence"/>
</dbReference>
<dbReference type="AlphaFoldDB" id="A0A5S4G3M7"/>
<organism evidence="4 5">
    <name type="scientific">Nonomuraea zeae</name>
    <dbReference type="NCBI Taxonomy" id="1642303"/>
    <lineage>
        <taxon>Bacteria</taxon>
        <taxon>Bacillati</taxon>
        <taxon>Actinomycetota</taxon>
        <taxon>Actinomycetes</taxon>
        <taxon>Streptosporangiales</taxon>
        <taxon>Streptosporangiaceae</taxon>
        <taxon>Nonomuraea</taxon>
    </lineage>
</organism>
<dbReference type="Gene3D" id="3.40.50.720">
    <property type="entry name" value="NAD(P)-binding Rossmann-like Domain"/>
    <property type="match status" value="1"/>
</dbReference>
<comment type="similarity">
    <text evidence="1">Belongs to the NmrA-type oxidoreductase family.</text>
</comment>
<name>A0A5S4G3M7_9ACTN</name>
<dbReference type="OrthoDB" id="319724at2"/>
<comment type="caution">
    <text evidence="4">The sequence shown here is derived from an EMBL/GenBank/DDBJ whole genome shotgun (WGS) entry which is preliminary data.</text>
</comment>
<dbReference type="Gene3D" id="3.90.25.10">
    <property type="entry name" value="UDP-galactose 4-epimerase, domain 1"/>
    <property type="match status" value="1"/>
</dbReference>
<dbReference type="InterPro" id="IPR036291">
    <property type="entry name" value="NAD(P)-bd_dom_sf"/>
</dbReference>
<evidence type="ECO:0000256" key="1">
    <source>
        <dbReference type="ARBA" id="ARBA00006328"/>
    </source>
</evidence>
<keyword evidence="2" id="KW-0521">NADP</keyword>
<dbReference type="CDD" id="cd05251">
    <property type="entry name" value="NmrA_like_SDR_a"/>
    <property type="match status" value="1"/>
</dbReference>
<evidence type="ECO:0000313" key="4">
    <source>
        <dbReference type="EMBL" id="TMR27549.1"/>
    </source>
</evidence>
<feature type="domain" description="NmrA-like" evidence="3">
    <location>
        <begin position="6"/>
        <end position="254"/>
    </location>
</feature>
<protein>
    <submittedName>
        <fullName evidence="4">NmrA/HSCARG family protein</fullName>
    </submittedName>
</protein>
<dbReference type="Pfam" id="PF05368">
    <property type="entry name" value="NmrA"/>
    <property type="match status" value="1"/>
</dbReference>
<dbReference type="InterPro" id="IPR008030">
    <property type="entry name" value="NmrA-like"/>
</dbReference>
<dbReference type="InterPro" id="IPR051164">
    <property type="entry name" value="NmrA-like_oxidored"/>
</dbReference>
<accession>A0A5S4G3M7</accession>
<dbReference type="EMBL" id="VCKX01000165">
    <property type="protein sequence ID" value="TMR27549.1"/>
    <property type="molecule type" value="Genomic_DNA"/>
</dbReference>